<name>A0A2P7QPK9_9SPHN</name>
<sequence>MPGSRMRSMRITRMSSATILREGQAMRAFAFVSAISLVALAGPGEAAPQRAASLNLCTDELLLILAAPGQIASVTHLAQKEAETPLWRQARRHRTNDGSLVSVAGLRPDLVLTMGGGARDRVRIAERLGIKVLDLPFPQTISDVEKSIVETASALGRQDRARPLLAAIAALKHNAPPPAHDSVWLGGGGRSVSPASLAGQWMALAGLRQRALPGERLSLEQLLVAPPAVLLRSDYRAGQYSGEQRWLSHPLATGGGKSRTIVTDGRLWTCMGPLLIDEVRRLKAIAR</sequence>
<organism evidence="2 3">
    <name type="scientific">Allosphingosinicella deserti</name>
    <dbReference type="NCBI Taxonomy" id="2116704"/>
    <lineage>
        <taxon>Bacteria</taxon>
        <taxon>Pseudomonadati</taxon>
        <taxon>Pseudomonadota</taxon>
        <taxon>Alphaproteobacteria</taxon>
        <taxon>Sphingomonadales</taxon>
        <taxon>Sphingomonadaceae</taxon>
        <taxon>Allosphingosinicella</taxon>
    </lineage>
</organism>
<feature type="domain" description="Fe/B12 periplasmic-binding" evidence="1">
    <location>
        <begin position="52"/>
        <end position="172"/>
    </location>
</feature>
<dbReference type="AlphaFoldDB" id="A0A2P7QPK9"/>
<keyword evidence="3" id="KW-1185">Reference proteome</keyword>
<evidence type="ECO:0000259" key="1">
    <source>
        <dbReference type="Pfam" id="PF01497"/>
    </source>
</evidence>
<dbReference type="Pfam" id="PF01497">
    <property type="entry name" value="Peripla_BP_2"/>
    <property type="match status" value="1"/>
</dbReference>
<dbReference type="EMBL" id="PXYI01000004">
    <property type="protein sequence ID" value="PSJ39905.1"/>
    <property type="molecule type" value="Genomic_DNA"/>
</dbReference>
<evidence type="ECO:0000313" key="3">
    <source>
        <dbReference type="Proteomes" id="UP000241167"/>
    </source>
</evidence>
<dbReference type="Proteomes" id="UP000241167">
    <property type="component" value="Unassembled WGS sequence"/>
</dbReference>
<accession>A0A2P7QPK9</accession>
<dbReference type="InterPro" id="IPR002491">
    <property type="entry name" value="ABC_transptr_periplasmic_BD"/>
</dbReference>
<proteinExistence type="predicted"/>
<dbReference type="SUPFAM" id="SSF53807">
    <property type="entry name" value="Helical backbone' metal receptor"/>
    <property type="match status" value="1"/>
</dbReference>
<evidence type="ECO:0000313" key="2">
    <source>
        <dbReference type="EMBL" id="PSJ39905.1"/>
    </source>
</evidence>
<reference evidence="2 3" key="1">
    <citation type="submission" date="2018-03" db="EMBL/GenBank/DDBJ databases">
        <title>The draft genome of Sphingosinicella sp. GL-C-18.</title>
        <authorList>
            <person name="Liu L."/>
            <person name="Li L."/>
            <person name="Liang L."/>
            <person name="Zhang X."/>
            <person name="Wang T."/>
        </authorList>
    </citation>
    <scope>NUCLEOTIDE SEQUENCE [LARGE SCALE GENOMIC DNA]</scope>
    <source>
        <strain evidence="2 3">GL-C-18</strain>
    </source>
</reference>
<comment type="caution">
    <text evidence="2">The sequence shown here is derived from an EMBL/GenBank/DDBJ whole genome shotgun (WGS) entry which is preliminary data.</text>
</comment>
<gene>
    <name evidence="2" type="ORF">C7I55_15250</name>
</gene>
<dbReference type="Gene3D" id="3.40.50.1980">
    <property type="entry name" value="Nitrogenase molybdenum iron protein domain"/>
    <property type="match status" value="2"/>
</dbReference>
<protein>
    <recommendedName>
        <fullName evidence="1">Fe/B12 periplasmic-binding domain-containing protein</fullName>
    </recommendedName>
</protein>